<accession>A0A174QF69</accession>
<reference evidence="2 3" key="1">
    <citation type="submission" date="2015-09" db="EMBL/GenBank/DDBJ databases">
        <authorList>
            <consortium name="Pathogen Informatics"/>
        </authorList>
    </citation>
    <scope>NUCLEOTIDE SEQUENCE [LARGE SCALE GENOMIC DNA]</scope>
    <source>
        <strain evidence="2 3">2789STDY5834880</strain>
    </source>
</reference>
<dbReference type="Gene3D" id="3.60.21.10">
    <property type="match status" value="1"/>
</dbReference>
<evidence type="ECO:0000259" key="1">
    <source>
        <dbReference type="Pfam" id="PF00149"/>
    </source>
</evidence>
<dbReference type="Proteomes" id="UP000095657">
    <property type="component" value="Unassembled WGS sequence"/>
</dbReference>
<dbReference type="InterPro" id="IPR004843">
    <property type="entry name" value="Calcineurin-like_PHP"/>
</dbReference>
<dbReference type="AlphaFoldDB" id="A0A174QF69"/>
<gene>
    <name evidence="2" type="ORF">ERS852494_02935</name>
</gene>
<sequence length="383" mass="44206">MKRKLLFFVFIIIGLLGKAQNKFGLSHGPYLQEVTNNGATFVFLTSNNSFSSVELKHIDSNESKLYHHTQHGLKDAYDTFYAIRVEQLQSGVTYQYRIHSKEIRSFEPYKVVYGDSITTQWYTFKTVDLKSKGGSIFITSDTHDDAKRLEKFLELCDYKTCDAFFYGGDVMSYIPTKETPFSSFIDSSVKMFATSIPFELVRGNHETRGKLARFFPELFPKKDGKIYGSYLLGDIMVVMLDCGEDKSDQHSVYAGLTDFDSYRTEQAEWLKKLVKTKEYRKAKYRIVISHFPLVVDERFKLEKIWEGWYDASAKFLPILNKAKVDLLVSGHTHRFLYHDISKSNNFPILEQGAICATRLDIANGRIKIKVIDYEGKVLLERTL</sequence>
<evidence type="ECO:0000313" key="3">
    <source>
        <dbReference type="Proteomes" id="UP000095657"/>
    </source>
</evidence>
<dbReference type="GO" id="GO:0016787">
    <property type="term" value="F:hydrolase activity"/>
    <property type="evidence" value="ECO:0007669"/>
    <property type="project" value="InterPro"/>
</dbReference>
<dbReference type="PANTHER" id="PTHR45867:SF10">
    <property type="entry name" value="PURPLE ACID PHOSPHATASE"/>
    <property type="match status" value="1"/>
</dbReference>
<protein>
    <submittedName>
        <fullName evidence="2">Purple acid phosphatase</fullName>
    </submittedName>
</protein>
<evidence type="ECO:0000313" key="2">
    <source>
        <dbReference type="EMBL" id="CUP71853.1"/>
    </source>
</evidence>
<dbReference type="InterPro" id="IPR029052">
    <property type="entry name" value="Metallo-depent_PP-like"/>
</dbReference>
<dbReference type="RefSeq" id="WP_055172749.1">
    <property type="nucleotide sequence ID" value="NZ_CZAI01000006.1"/>
</dbReference>
<dbReference type="Pfam" id="PF00149">
    <property type="entry name" value="Metallophos"/>
    <property type="match status" value="1"/>
</dbReference>
<dbReference type="STRING" id="47678.ERS852494_02935"/>
<organism evidence="2 3">
    <name type="scientific">Bacteroides caccae</name>
    <dbReference type="NCBI Taxonomy" id="47678"/>
    <lineage>
        <taxon>Bacteria</taxon>
        <taxon>Pseudomonadati</taxon>
        <taxon>Bacteroidota</taxon>
        <taxon>Bacteroidia</taxon>
        <taxon>Bacteroidales</taxon>
        <taxon>Bacteroidaceae</taxon>
        <taxon>Bacteroides</taxon>
    </lineage>
</organism>
<dbReference type="PANTHER" id="PTHR45867">
    <property type="entry name" value="PURPLE ACID PHOSPHATASE"/>
    <property type="match status" value="1"/>
</dbReference>
<proteinExistence type="predicted"/>
<dbReference type="EMBL" id="CZAI01000006">
    <property type="protein sequence ID" value="CUP71853.1"/>
    <property type="molecule type" value="Genomic_DNA"/>
</dbReference>
<feature type="domain" description="Calcineurin-like phosphoesterase" evidence="1">
    <location>
        <begin position="136"/>
        <end position="334"/>
    </location>
</feature>
<name>A0A174QF69_9BACE</name>
<dbReference type="SUPFAM" id="SSF56300">
    <property type="entry name" value="Metallo-dependent phosphatases"/>
    <property type="match status" value="1"/>
</dbReference>